<reference evidence="1" key="1">
    <citation type="submission" date="2018-08" db="EMBL/GenBank/DDBJ databases">
        <authorList>
            <person name="Guldener U."/>
        </authorList>
    </citation>
    <scope>NUCLEOTIDE SEQUENCE</scope>
    <source>
        <strain evidence="1">UB2</strain>
    </source>
</reference>
<sequence length="55" mass="6263">MARTRSYGYKIKGAYAQGARAMRKDFYRRIYDLITRVRGIKIEGAKYSARAGVSA</sequence>
<dbReference type="EMBL" id="ULHB01000283">
    <property type="protein sequence ID" value="SYW86267.1"/>
    <property type="molecule type" value="Genomic_DNA"/>
</dbReference>
<protein>
    <submittedName>
        <fullName evidence="1">Uncharacterized protein</fullName>
    </submittedName>
</protein>
<dbReference type="Proteomes" id="UP000658997">
    <property type="component" value="Unassembled WGS sequence"/>
</dbReference>
<gene>
    <name evidence="1" type="ORF">UBRO2_05987</name>
</gene>
<keyword evidence="2" id="KW-1185">Reference proteome</keyword>
<name>A0A8H8QSH6_9BASI</name>
<evidence type="ECO:0000313" key="2">
    <source>
        <dbReference type="Proteomes" id="UP000658997"/>
    </source>
</evidence>
<accession>A0A8H8QSH6</accession>
<evidence type="ECO:0000313" key="1">
    <source>
        <dbReference type="EMBL" id="SYW86267.1"/>
    </source>
</evidence>
<dbReference type="AlphaFoldDB" id="A0A8H8QSH6"/>
<proteinExistence type="predicted"/>
<comment type="caution">
    <text evidence="1">The sequence shown here is derived from an EMBL/GenBank/DDBJ whole genome shotgun (WGS) entry which is preliminary data.</text>
</comment>
<organism evidence="1 2">
    <name type="scientific">Ustilago bromivora</name>
    <dbReference type="NCBI Taxonomy" id="307758"/>
    <lineage>
        <taxon>Eukaryota</taxon>
        <taxon>Fungi</taxon>
        <taxon>Dikarya</taxon>
        <taxon>Basidiomycota</taxon>
        <taxon>Ustilaginomycotina</taxon>
        <taxon>Ustilaginomycetes</taxon>
        <taxon>Ustilaginales</taxon>
        <taxon>Ustilaginaceae</taxon>
        <taxon>Ustilago</taxon>
    </lineage>
</organism>